<dbReference type="CDD" id="cd03363">
    <property type="entry name" value="TOPRIM_TopoIA_TopoI"/>
    <property type="match status" value="1"/>
</dbReference>
<dbReference type="PROSITE" id="PS52039">
    <property type="entry name" value="TOPO_IA_2"/>
    <property type="match status" value="1"/>
</dbReference>
<feature type="region of interest" description="Interaction with DNA" evidence="10">
    <location>
        <begin position="166"/>
        <end position="171"/>
    </location>
</feature>
<dbReference type="NCBIfam" id="TIGR01051">
    <property type="entry name" value="topA_bact"/>
    <property type="match status" value="1"/>
</dbReference>
<organism evidence="13 14">
    <name type="scientific">Trichlorobacter ammonificans</name>
    <dbReference type="NCBI Taxonomy" id="2916410"/>
    <lineage>
        <taxon>Bacteria</taxon>
        <taxon>Pseudomonadati</taxon>
        <taxon>Thermodesulfobacteriota</taxon>
        <taxon>Desulfuromonadia</taxon>
        <taxon>Geobacterales</taxon>
        <taxon>Geobacteraceae</taxon>
        <taxon>Trichlorobacter</taxon>
    </lineage>
</organism>
<evidence type="ECO:0000259" key="11">
    <source>
        <dbReference type="PROSITE" id="PS50880"/>
    </source>
</evidence>
<dbReference type="InterPro" id="IPR013497">
    <property type="entry name" value="Topo_IA_cen"/>
</dbReference>
<dbReference type="SMART" id="SM00437">
    <property type="entry name" value="TOP1Ac"/>
    <property type="match status" value="1"/>
</dbReference>
<feature type="site" description="Interaction with DNA" evidence="10">
    <location>
        <position position="146"/>
    </location>
</feature>
<evidence type="ECO:0000256" key="4">
    <source>
        <dbReference type="ARBA" id="ARBA00022771"/>
    </source>
</evidence>
<dbReference type="Gene3D" id="3.30.65.10">
    <property type="entry name" value="Bacterial Topoisomerase I, domain 1"/>
    <property type="match status" value="3"/>
</dbReference>
<evidence type="ECO:0000256" key="2">
    <source>
        <dbReference type="ARBA" id="ARBA00009446"/>
    </source>
</evidence>
<dbReference type="InterPro" id="IPR023406">
    <property type="entry name" value="Topo_IA_AS"/>
</dbReference>
<dbReference type="InterPro" id="IPR028612">
    <property type="entry name" value="Topoisom_1_IA"/>
</dbReference>
<dbReference type="InterPro" id="IPR013824">
    <property type="entry name" value="Topo_IA_cen_sub1"/>
</dbReference>
<accession>A0ABN8HR36</accession>
<feature type="domain" description="Toprim" evidence="11">
    <location>
        <begin position="3"/>
        <end position="116"/>
    </location>
</feature>
<dbReference type="PRINTS" id="PR00417">
    <property type="entry name" value="PRTPISMRASEI"/>
</dbReference>
<keyword evidence="4" id="KW-0863">Zinc-finger</keyword>
<reference evidence="13 14" key="1">
    <citation type="submission" date="2022-03" db="EMBL/GenBank/DDBJ databases">
        <authorList>
            <person name="Koch H."/>
        </authorList>
    </citation>
    <scope>NUCLEOTIDE SEQUENCE [LARGE SCALE GENOMIC DNA]</scope>
    <source>
        <strain evidence="13 14">G1</strain>
    </source>
</reference>
<dbReference type="SUPFAM" id="SSF56712">
    <property type="entry name" value="Prokaryotic type I DNA topoisomerase"/>
    <property type="match status" value="1"/>
</dbReference>
<evidence type="ECO:0000259" key="12">
    <source>
        <dbReference type="PROSITE" id="PS52039"/>
    </source>
</evidence>
<gene>
    <name evidence="10 13" type="primary">topA</name>
    <name evidence="13" type="ORF">GEAMG1_2619</name>
</gene>
<feature type="active site" description="O-(5'-phospho-DNA)-tyrosine intermediate" evidence="10">
    <location>
        <position position="305"/>
    </location>
</feature>
<dbReference type="InterPro" id="IPR013826">
    <property type="entry name" value="Topo_IA_cen_sub3"/>
</dbReference>
<dbReference type="Gene3D" id="2.70.20.10">
    <property type="entry name" value="Topoisomerase I, domain 3"/>
    <property type="match status" value="1"/>
</dbReference>
<feature type="domain" description="Topo IA-type catalytic" evidence="12">
    <location>
        <begin position="132"/>
        <end position="571"/>
    </location>
</feature>
<evidence type="ECO:0000256" key="6">
    <source>
        <dbReference type="ARBA" id="ARBA00022842"/>
    </source>
</evidence>
<dbReference type="InterPro" id="IPR003602">
    <property type="entry name" value="Topo_IA_DNA-bd_dom"/>
</dbReference>
<comment type="catalytic activity">
    <reaction evidence="1 10">
        <text>ATP-independent breakage of single-stranded DNA, followed by passage and rejoining.</text>
        <dbReference type="EC" id="5.6.2.1"/>
    </reaction>
</comment>
<evidence type="ECO:0000256" key="1">
    <source>
        <dbReference type="ARBA" id="ARBA00000213"/>
    </source>
</evidence>
<dbReference type="PANTHER" id="PTHR42785:SF1">
    <property type="entry name" value="DNA TOPOISOMERASE"/>
    <property type="match status" value="1"/>
</dbReference>
<keyword evidence="9 10" id="KW-0413">Isomerase</keyword>
<dbReference type="SMART" id="SM00493">
    <property type="entry name" value="TOPRIM"/>
    <property type="match status" value="1"/>
</dbReference>
<evidence type="ECO:0000256" key="10">
    <source>
        <dbReference type="HAMAP-Rule" id="MF_00952"/>
    </source>
</evidence>
<evidence type="ECO:0000256" key="9">
    <source>
        <dbReference type="ARBA" id="ARBA00023235"/>
    </source>
</evidence>
<proteinExistence type="inferred from homology"/>
<name>A0ABN8HR36_9BACT</name>
<dbReference type="SUPFAM" id="SSF57783">
    <property type="entry name" value="Zinc beta-ribbon"/>
    <property type="match status" value="2"/>
</dbReference>
<dbReference type="Gene3D" id="1.10.290.10">
    <property type="entry name" value="Topoisomerase I, domain 4"/>
    <property type="match status" value="1"/>
</dbReference>
<dbReference type="InterPro" id="IPR013825">
    <property type="entry name" value="Topo_IA_cen_sub2"/>
</dbReference>
<dbReference type="InterPro" id="IPR023405">
    <property type="entry name" value="Topo_IA_core_domain"/>
</dbReference>
<keyword evidence="3" id="KW-0479">Metal-binding</keyword>
<dbReference type="HAMAP" id="MF_00952">
    <property type="entry name" value="Topoisom_1_prok"/>
    <property type="match status" value="1"/>
</dbReference>
<protein>
    <recommendedName>
        <fullName evidence="10">DNA topoisomerase 1</fullName>
        <ecNumber evidence="10">5.6.2.1</ecNumber>
    </recommendedName>
    <alternativeName>
        <fullName evidence="10">DNA topoisomerase I</fullName>
    </alternativeName>
</protein>
<dbReference type="CDD" id="cd00186">
    <property type="entry name" value="TOP1Ac"/>
    <property type="match status" value="1"/>
</dbReference>
<dbReference type="SMART" id="SM00436">
    <property type="entry name" value="TOP1Bc"/>
    <property type="match status" value="1"/>
</dbReference>
<dbReference type="InterPro" id="IPR034149">
    <property type="entry name" value="TOPRIM_TopoI"/>
</dbReference>
<dbReference type="Pfam" id="PF01396">
    <property type="entry name" value="Zn_ribbon_Top1"/>
    <property type="match status" value="4"/>
</dbReference>
<feature type="site" description="Interaction with DNA" evidence="10">
    <location>
        <position position="142"/>
    </location>
</feature>
<dbReference type="GO" id="GO:0003917">
    <property type="term" value="F:DNA topoisomerase type I (single strand cut, ATP-independent) activity"/>
    <property type="evidence" value="ECO:0007669"/>
    <property type="project" value="UniProtKB-EC"/>
</dbReference>
<dbReference type="InterPro" id="IPR013498">
    <property type="entry name" value="Topo_IA_Znf"/>
</dbReference>
<feature type="site" description="Interaction with DNA" evidence="10">
    <location>
        <position position="158"/>
    </location>
</feature>
<keyword evidence="7 10" id="KW-0799">Topoisomerase</keyword>
<keyword evidence="8 10" id="KW-0238">DNA-binding</keyword>
<feature type="site" description="Interaction with DNA" evidence="10">
    <location>
        <position position="503"/>
    </location>
</feature>
<dbReference type="EMBL" id="OW150024">
    <property type="protein sequence ID" value="CAH2032455.1"/>
    <property type="molecule type" value="Genomic_DNA"/>
</dbReference>
<dbReference type="Gene3D" id="1.10.460.10">
    <property type="entry name" value="Topoisomerase I, domain 2"/>
    <property type="match status" value="1"/>
</dbReference>
<evidence type="ECO:0000313" key="13">
    <source>
        <dbReference type="EMBL" id="CAH2032455.1"/>
    </source>
</evidence>
<evidence type="ECO:0000256" key="3">
    <source>
        <dbReference type="ARBA" id="ARBA00022723"/>
    </source>
</evidence>
<keyword evidence="14" id="KW-1185">Reference proteome</keyword>
<dbReference type="InterPro" id="IPR000380">
    <property type="entry name" value="Topo_IA"/>
</dbReference>
<dbReference type="InterPro" id="IPR006171">
    <property type="entry name" value="TOPRIM_dom"/>
</dbReference>
<dbReference type="RefSeq" id="WP_305733206.1">
    <property type="nucleotide sequence ID" value="NZ_OW150024.1"/>
</dbReference>
<dbReference type="EC" id="5.6.2.1" evidence="10"/>
<evidence type="ECO:0000313" key="14">
    <source>
        <dbReference type="Proteomes" id="UP001295463"/>
    </source>
</evidence>
<comment type="caution">
    <text evidence="10">Lacks conserved residue(s) required for the propagation of feature annotation.</text>
</comment>
<dbReference type="Pfam" id="PF01131">
    <property type="entry name" value="Topoisom_bac"/>
    <property type="match status" value="1"/>
</dbReference>
<sequence>MAHNLVIVESPAKAKTIEKFLGPGYTVMASFGHVRALPSKQGSVDTANDFEPKYHVLPESKKHVDAIKKALKGADRLLLATDPDREGEAISWHLLAALGLDKKGGIPVQRVVFHEITKEAILQAVSHPRAIAGDLVDAQQARSILDYLVGFNLSPFLWKKIRYGLSAGRVQSVALRLVCEREKEIAAFTEQEYWTIAANLEKTGGQGFKASLVAVDGRKLGKFDIPDAAAAGKLKTAIAAGRAAVAAVTRKETRRNPSPPFTTSTLQQEASRKLGFSAKKTMSTAQKLYEGVAIGEDGTVGLITYMRTDSVNLSAQALKEAKEVITAAYGKEYALAKPRHYKNKSKNAQEAHEAIRPTYLDKTPVSLKKFLTPDQYRLYELIWKRTIACQMAEALLDQTSVDIAVTGTAKDGYTLRATGSVIRFPGFMKLYIEGVDDQDEEKEGTLPLLEEGEALKLLEVLPEQHFTQPPPRYTEATLVKTLEEYGIGRPSTYASIMNTLVERKYCRLDKKRFVPEDVGMVVNDLLTAHFPRYVDYNFTAGLEEELDQVSRGEKQWKPLLREFWTPFISLLKQKEAEVKKDDLTTETIDEACPECGKPLAVKLGKRGKFIACTGFKEGCTYTRNLENTNAEEAAEPEVSDEKCDKCGQPMLIKSGRYGKYLACSGYPACKNIQPLNKPKGTGVTCPECKEGELTEKKSRYGKMFYSCNRYPQCKFALWDPPVTQPCPKCGFPVLVKKVYKKKGEFLKCPKEGCDWTSA</sequence>
<dbReference type="PANTHER" id="PTHR42785">
    <property type="entry name" value="DNA TOPOISOMERASE, TYPE IA, CORE"/>
    <property type="match status" value="1"/>
</dbReference>
<evidence type="ECO:0000256" key="8">
    <source>
        <dbReference type="ARBA" id="ARBA00023125"/>
    </source>
</evidence>
<dbReference type="Pfam" id="PF01751">
    <property type="entry name" value="Toprim"/>
    <property type="match status" value="1"/>
</dbReference>
<dbReference type="Proteomes" id="UP001295463">
    <property type="component" value="Chromosome"/>
</dbReference>
<comment type="subunit">
    <text evidence="10">Monomer.</text>
</comment>
<dbReference type="Gene3D" id="3.40.50.140">
    <property type="match status" value="1"/>
</dbReference>
<dbReference type="InterPro" id="IPR005733">
    <property type="entry name" value="TopoI_bac-type"/>
</dbReference>
<keyword evidence="6" id="KW-0460">Magnesium</keyword>
<dbReference type="InterPro" id="IPR003601">
    <property type="entry name" value="Topo_IA_2"/>
</dbReference>
<comment type="function">
    <text evidence="10">Releases the supercoiling and torsional tension of DNA, which is introduced during the DNA replication and transcription, by transiently cleaving and rejoining one strand of the DNA duplex. Introduces a single-strand break via transesterification at a target site in duplex DNA. The scissile phosphodiester is attacked by the catalytic tyrosine of the enzyme, resulting in the formation of a DNA-(5'-phosphotyrosyl)-enzyme intermediate and the expulsion of a 3'-OH DNA strand. The free DNA strand then undergoes passage around the unbroken strand, thus removing DNA supercoils. Finally, in the religation step, the DNA 3'-OH attacks the covalent intermediate to expel the active-site tyrosine and restore the DNA phosphodiester backbone.</text>
</comment>
<feature type="site" description="Interaction with DNA" evidence="10">
    <location>
        <position position="307"/>
    </location>
</feature>
<dbReference type="PROSITE" id="PS00396">
    <property type="entry name" value="TOPO_IA_1"/>
    <property type="match status" value="1"/>
</dbReference>
<dbReference type="PROSITE" id="PS50880">
    <property type="entry name" value="TOPRIM"/>
    <property type="match status" value="1"/>
</dbReference>
<evidence type="ECO:0000256" key="7">
    <source>
        <dbReference type="ARBA" id="ARBA00023029"/>
    </source>
</evidence>
<evidence type="ECO:0000256" key="5">
    <source>
        <dbReference type="ARBA" id="ARBA00022833"/>
    </source>
</evidence>
<keyword evidence="5" id="KW-0862">Zinc</keyword>
<feature type="site" description="Interaction with DNA" evidence="10">
    <location>
        <position position="33"/>
    </location>
</feature>
<comment type="similarity">
    <text evidence="2 10">Belongs to the type IA topoisomerase family.</text>
</comment>